<evidence type="ECO:0000259" key="9">
    <source>
        <dbReference type="Pfam" id="PF06743"/>
    </source>
</evidence>
<accession>A0AA40LK78</accession>
<keyword evidence="12" id="KW-1185">Reference proteome</keyword>
<evidence type="ECO:0000313" key="12">
    <source>
        <dbReference type="Proteomes" id="UP001177744"/>
    </source>
</evidence>
<feature type="domain" description="FAST kinase-like protein subdomain 2" evidence="10">
    <location>
        <begin position="863"/>
        <end position="947"/>
    </location>
</feature>
<evidence type="ECO:0000259" key="10">
    <source>
        <dbReference type="Pfam" id="PF08368"/>
    </source>
</evidence>
<dbReference type="PANTHER" id="PTHR21228">
    <property type="entry name" value="FAST LEU-RICH DOMAIN-CONTAINING"/>
    <property type="match status" value="1"/>
</dbReference>
<dbReference type="InterPro" id="IPR050870">
    <property type="entry name" value="FAST_kinase"/>
</dbReference>
<feature type="region of interest" description="Disordered" evidence="8">
    <location>
        <begin position="708"/>
        <end position="737"/>
    </location>
</feature>
<evidence type="ECO:0000313" key="11">
    <source>
        <dbReference type="EMBL" id="KAK1334723.1"/>
    </source>
</evidence>
<dbReference type="InterPro" id="IPR010622">
    <property type="entry name" value="FAST_Leu-rich"/>
</dbReference>
<dbReference type="GO" id="GO:0035770">
    <property type="term" value="C:ribonucleoprotein granule"/>
    <property type="evidence" value="ECO:0007669"/>
    <property type="project" value="TreeGrafter"/>
</dbReference>
<feature type="domain" description="FAST kinase leucine-rich" evidence="9">
    <location>
        <begin position="803"/>
        <end position="850"/>
    </location>
</feature>
<dbReference type="CDD" id="cd23739">
    <property type="entry name" value="TBRG4-like_N"/>
    <property type="match status" value="1"/>
</dbReference>
<comment type="function">
    <text evidence="7">Plays a role in processing of mitochondrial RNA precursors and in stabilization of a subset of mature mitochondrial RNA species, such as MT-CO1, MT-CO2, MT-CYB, MT-CO3, MT-ND3, MT-ND5 and MT-ATP8/6. May play a role in cell cycle progression.</text>
</comment>
<dbReference type="Pfam" id="PF08368">
    <property type="entry name" value="FAST_2"/>
    <property type="match status" value="1"/>
</dbReference>
<proteinExistence type="inferred from homology"/>
<evidence type="ECO:0000256" key="3">
    <source>
        <dbReference type="ARBA" id="ARBA00038281"/>
    </source>
</evidence>
<dbReference type="Pfam" id="PF06743">
    <property type="entry name" value="FAST_1"/>
    <property type="match status" value="1"/>
</dbReference>
<evidence type="ECO:0000256" key="6">
    <source>
        <dbReference type="ARBA" id="ARBA00043220"/>
    </source>
</evidence>
<evidence type="ECO:0000256" key="1">
    <source>
        <dbReference type="ARBA" id="ARBA00004305"/>
    </source>
</evidence>
<gene>
    <name evidence="11" type="ORF">QTO34_004289</name>
</gene>
<dbReference type="GO" id="GO:0003723">
    <property type="term" value="F:RNA binding"/>
    <property type="evidence" value="ECO:0007669"/>
    <property type="project" value="TreeGrafter"/>
</dbReference>
<comment type="similarity">
    <text evidence="3">Belongs to the FAST kinase family.</text>
</comment>
<name>A0AA40LK78_CNENI</name>
<comment type="subcellular location">
    <subcellularLocation>
        <location evidence="1">Mitochondrion matrix</location>
    </subcellularLocation>
</comment>
<comment type="caution">
    <text evidence="11">The sequence shown here is derived from an EMBL/GenBank/DDBJ whole genome shotgun (WGS) entry which is preliminary data.</text>
</comment>
<dbReference type="InterPro" id="IPR013579">
    <property type="entry name" value="FAST_2"/>
</dbReference>
<dbReference type="EMBL" id="JAULJE010000014">
    <property type="protein sequence ID" value="KAK1334723.1"/>
    <property type="molecule type" value="Genomic_DNA"/>
</dbReference>
<keyword evidence="2" id="KW-0809">Transit peptide</keyword>
<evidence type="ECO:0000256" key="5">
    <source>
        <dbReference type="ARBA" id="ARBA00042265"/>
    </source>
</evidence>
<evidence type="ECO:0000256" key="4">
    <source>
        <dbReference type="ARBA" id="ARBA00040471"/>
    </source>
</evidence>
<organism evidence="11 12">
    <name type="scientific">Cnephaeus nilssonii</name>
    <name type="common">Northern bat</name>
    <name type="synonym">Eptesicus nilssonii</name>
    <dbReference type="NCBI Taxonomy" id="3371016"/>
    <lineage>
        <taxon>Eukaryota</taxon>
        <taxon>Metazoa</taxon>
        <taxon>Chordata</taxon>
        <taxon>Craniata</taxon>
        <taxon>Vertebrata</taxon>
        <taxon>Euteleostomi</taxon>
        <taxon>Mammalia</taxon>
        <taxon>Eutheria</taxon>
        <taxon>Laurasiatheria</taxon>
        <taxon>Chiroptera</taxon>
        <taxon>Yangochiroptera</taxon>
        <taxon>Vespertilionidae</taxon>
        <taxon>Cnephaeus</taxon>
    </lineage>
</organism>
<feature type="region of interest" description="Disordered" evidence="8">
    <location>
        <begin position="437"/>
        <end position="486"/>
    </location>
</feature>
<dbReference type="PANTHER" id="PTHR21228:SF59">
    <property type="entry name" value="FAST KINASE DOMAIN-CONTAINING PROTEIN 4"/>
    <property type="match status" value="1"/>
</dbReference>
<dbReference type="GO" id="GO:0044528">
    <property type="term" value="P:regulation of mitochondrial mRNA stability"/>
    <property type="evidence" value="ECO:0007669"/>
    <property type="project" value="InterPro"/>
</dbReference>
<evidence type="ECO:0000256" key="8">
    <source>
        <dbReference type="SAM" id="MobiDB-lite"/>
    </source>
</evidence>
<dbReference type="GO" id="GO:0000963">
    <property type="term" value="P:mitochondrial RNA processing"/>
    <property type="evidence" value="ECO:0007669"/>
    <property type="project" value="TreeGrafter"/>
</dbReference>
<feature type="region of interest" description="Disordered" evidence="8">
    <location>
        <begin position="1021"/>
        <end position="1044"/>
    </location>
</feature>
<reference evidence="11" key="1">
    <citation type="submission" date="2023-06" db="EMBL/GenBank/DDBJ databases">
        <title>Reference genome for the Northern bat (Eptesicus nilssonii), a most northern bat species.</title>
        <authorList>
            <person name="Laine V.N."/>
            <person name="Pulliainen A.T."/>
            <person name="Lilley T.M."/>
        </authorList>
    </citation>
    <scope>NUCLEOTIDE SEQUENCE</scope>
    <source>
        <strain evidence="11">BLF_Eptnil</strain>
        <tissue evidence="11">Kidney</tissue>
    </source>
</reference>
<feature type="region of interest" description="Disordered" evidence="8">
    <location>
        <begin position="764"/>
        <end position="793"/>
    </location>
</feature>
<feature type="compositionally biased region" description="Polar residues" evidence="8">
    <location>
        <begin position="715"/>
        <end position="731"/>
    </location>
</feature>
<sequence>MKGDFLVPVVGGPWDDLLGAPPPCRPVRAIMAARLVKRCACLLREAAHLAPAGPPAGRLSLARVARKTLTSSATSPSSHLPASWSQHLEKEQVMTPYPERQEVDELIEKATGPEELLELLGGGHCLQQNQAALALIRLSRLLSEKPEDKASLVQDARFQQLLQLVNSQRPARWRVPSSCNRHRTPACSCLWLFSVCRCAARSPGLADGSTLLKLEEALVLRVPGVTRGEACVCKSCPSPEACGTSLSRAKGLPVPLEQGLAAVKKTVLKAKGCHVVSKRASLLTKLAWTGLAGLSTAQVTAAQARRGRAPVPAGSPPDPALSPQITAVWHGTLVKLLRSLYTLALPATSKELLSVEQEVRWRMRRLKFKHLAFLAESSATHMQERGSQELLAELLLSLERRWAEIEDGRTLVALLTKAGSLSESLMNHLEDKVLGWEQGREGGGPAGSFPPPDGLVHTASPGGPGQPQGSAPGRTERWCPSPQPSQCSPVPHSGLATWLPPQGPWVPCPGPCRALWVCLDLVEQFGPDELQRVLAALAAQNRRSVPLLRAISYHLVQKPFPLTKGVLLDLAYAYGINLATDTKLLDLEAGLGCWVGLQVNQPPGLLCPKGKLGFHQTQVFQRLATDLLPHVPSLTSGEVARCAKSFAFLKWLNVPLFEAFAQHVLSRAQSVAVSDLCNVLLAFARLNFRPEQEDAFFDLTGRRDALQGQGAERASWSQTSRGLSGGNTRNPSTPPCAERLQAPKALLGGLPSHYRLNAPRLRPTGRVPAGAPPQPASCVPSCPQSLSGPEMPPRLGHSDVPGEVHEKLGSQLADLDPALQVDVLWALCVLQQAQASELQAVLRPELHTQFLGDRSPRGQNTFQKLLHINATARLEHPEYMGPLLPASALDPGPPGPERKVTPLQKELQGTLKGLLGAADRGRFSVATQYGWVLDAEVLLDAEGQFLPLRDFVAPHLAPPSGGQLPPPPPRAKRLAFLRWEFPNFTSRSKDLLGRFVLARRHVLAAGFLVVDVSTCRAGGDRRGHVSGASGPAPTCMAGASGRRGRLPRFKPGERHGALLSPGRPSSLLLLPGGHTRCCQCLLKQREHAEAASSPSGGAPPTRFLPQVPYYEWLELRSEWQKAAYLKDKMRKSVAAELAK</sequence>
<dbReference type="Proteomes" id="UP001177744">
    <property type="component" value="Unassembled WGS sequence"/>
</dbReference>
<dbReference type="AlphaFoldDB" id="A0AA40LK78"/>
<evidence type="ECO:0000256" key="2">
    <source>
        <dbReference type="ARBA" id="ARBA00022946"/>
    </source>
</evidence>
<protein>
    <recommendedName>
        <fullName evidence="4">FAST kinase domain-containing protein 4</fullName>
    </recommendedName>
    <alternativeName>
        <fullName evidence="6">Protein TBRG4</fullName>
    </alternativeName>
    <alternativeName>
        <fullName evidence="5">Transforming growth factor beta regulator 4</fullName>
    </alternativeName>
</protein>
<evidence type="ECO:0000256" key="7">
    <source>
        <dbReference type="ARBA" id="ARBA00045209"/>
    </source>
</evidence>
<dbReference type="GO" id="GO:0005759">
    <property type="term" value="C:mitochondrial matrix"/>
    <property type="evidence" value="ECO:0007669"/>
    <property type="project" value="UniProtKB-SubCell"/>
</dbReference>